<feature type="compositionally biased region" description="Basic and acidic residues" evidence="1">
    <location>
        <begin position="249"/>
        <end position="263"/>
    </location>
</feature>
<feature type="compositionally biased region" description="Basic residues" evidence="1">
    <location>
        <begin position="446"/>
        <end position="461"/>
    </location>
</feature>
<keyword evidence="2" id="KW-0347">Helicase</keyword>
<evidence type="ECO:0000313" key="3">
    <source>
        <dbReference type="Proteomes" id="UP001497744"/>
    </source>
</evidence>
<keyword evidence="2" id="KW-0378">Hydrolase</keyword>
<dbReference type="RefSeq" id="XP_067717682.1">
    <property type="nucleotide sequence ID" value="XM_067861581.1"/>
</dbReference>
<gene>
    <name evidence="2" type="ORF">BcabD6B2_50480</name>
</gene>
<dbReference type="AntiFam" id="ANF00141">
    <property type="entry name" value="Shadow ORF (opposite guaB)"/>
</dbReference>
<feature type="compositionally biased region" description="Gly residues" evidence="1">
    <location>
        <begin position="203"/>
        <end position="215"/>
    </location>
</feature>
<feature type="compositionally biased region" description="Basic and acidic residues" evidence="1">
    <location>
        <begin position="136"/>
        <end position="150"/>
    </location>
</feature>
<dbReference type="EMBL" id="BPLF01000005">
    <property type="protein sequence ID" value="GIX65613.1"/>
    <property type="molecule type" value="Genomic_DNA"/>
</dbReference>
<feature type="region of interest" description="Disordered" evidence="1">
    <location>
        <begin position="318"/>
        <end position="349"/>
    </location>
</feature>
<name>A0AAV4M0V0_BABCB</name>
<comment type="caution">
    <text evidence="2">The sequence shown here is derived from an EMBL/GenBank/DDBJ whole genome shotgun (WGS) entry which is preliminary data.</text>
</comment>
<protein>
    <submittedName>
        <fullName evidence="2">ATP-dependent RNA helicase DDX52, putative</fullName>
    </submittedName>
</protein>
<feature type="region of interest" description="Disordered" evidence="1">
    <location>
        <begin position="248"/>
        <end position="302"/>
    </location>
</feature>
<reference evidence="2 3" key="1">
    <citation type="submission" date="2021-06" db="EMBL/GenBank/DDBJ databases">
        <title>Genome sequence of Babesia caballi.</title>
        <authorList>
            <person name="Yamagishi J."/>
            <person name="Kidaka T."/>
            <person name="Ochi A."/>
        </authorList>
    </citation>
    <scope>NUCLEOTIDE SEQUENCE [LARGE SCALE GENOMIC DNA]</scope>
    <source>
        <strain evidence="2">USDA-D6B2</strain>
    </source>
</reference>
<feature type="region of interest" description="Disordered" evidence="1">
    <location>
        <begin position="136"/>
        <end position="215"/>
    </location>
</feature>
<evidence type="ECO:0000313" key="2">
    <source>
        <dbReference type="EMBL" id="GIX65613.1"/>
    </source>
</evidence>
<dbReference type="GeneID" id="94197094"/>
<feature type="region of interest" description="Disordered" evidence="1">
    <location>
        <begin position="22"/>
        <end position="43"/>
    </location>
</feature>
<keyword evidence="3" id="KW-1185">Reference proteome</keyword>
<proteinExistence type="predicted"/>
<keyword evidence="2" id="KW-0547">Nucleotide-binding</keyword>
<sequence>MGDVFAKLASFSGVRKSAVSQRRREKVSFDPEATIADSHGEAVEPASRLASFEELRTLSPDSANLEWLIESIRGRLGLSAPSPVQSSVGDPVRAGGPRRAGGGANRLGEDAGVLGARPSAAQGEPGVFVFDGVVEAGRDPEPGARADRRAGQPGEAGAGLPHRRARRERAAAGTQLQELRQPGLRLDPGHDAGGAEEAPAGARGAGGARGGRGGRAVRGWLRGALRPDPGGADPDTGPAQDAVQFDDAAAGRRDGGELHAERRARGRGTEQPGVPERAAGVDLRDQRQREGAGLAAAHSRGARGLALSRVPAECGPGEAGLHAVEGREPAGRPVDGAAGAGGSGGADQPVPPFEDMGAAFVVNFDIPLTAQDYINRIGRSGRGETSGSAVTFFTLDDMKLLGPVVDTMRRCGQPVPEYLLRCNQRRADVRRPPKRQQGGAGSLRGAGKRFKGVGKARSKGKRSAEELHEEDFGALGLLLHHQAGGYVALQHGVVRPDLEAHGAAVETLVEGLDVTAANDVHALLHSLQHGRNEGADAALVGGEAGDALRNQRLVLLNVVTTDAAVAAGLLARRHEGGLAAHAAILLDTDAVVVEEVAGALDGAGDGAAEHAAAGAESEGLHDVAGAADAAVRNDGTAVAVLARVAGDVVDGSGLGAAHAADALGGADGAGTHADAEPVGARLNEVFGLAGGNDVAADDLYVGVGLLQLLDQVDLVHAVALAGVDDQDVGARLEHFGRLVNRTDPASLEWEWE</sequence>
<evidence type="ECO:0000256" key="1">
    <source>
        <dbReference type="SAM" id="MobiDB-lite"/>
    </source>
</evidence>
<dbReference type="InterPro" id="IPR027417">
    <property type="entry name" value="P-loop_NTPase"/>
</dbReference>
<dbReference type="GO" id="GO:0004386">
    <property type="term" value="F:helicase activity"/>
    <property type="evidence" value="ECO:0007669"/>
    <property type="project" value="UniProtKB-KW"/>
</dbReference>
<feature type="region of interest" description="Disordered" evidence="1">
    <location>
        <begin position="427"/>
        <end position="465"/>
    </location>
</feature>
<feature type="region of interest" description="Disordered" evidence="1">
    <location>
        <begin position="79"/>
        <end position="111"/>
    </location>
</feature>
<feature type="region of interest" description="Disordered" evidence="1">
    <location>
        <begin position="222"/>
        <end position="241"/>
    </location>
</feature>
<dbReference type="SUPFAM" id="SSF52540">
    <property type="entry name" value="P-loop containing nucleoside triphosphate hydrolases"/>
    <property type="match status" value="1"/>
</dbReference>
<accession>A0AAV4M0V0</accession>
<keyword evidence="2" id="KW-0067">ATP-binding</keyword>
<organism evidence="2 3">
    <name type="scientific">Babesia caballi</name>
    <dbReference type="NCBI Taxonomy" id="5871"/>
    <lineage>
        <taxon>Eukaryota</taxon>
        <taxon>Sar</taxon>
        <taxon>Alveolata</taxon>
        <taxon>Apicomplexa</taxon>
        <taxon>Aconoidasida</taxon>
        <taxon>Piroplasmida</taxon>
        <taxon>Babesiidae</taxon>
        <taxon>Babesia</taxon>
    </lineage>
</organism>
<dbReference type="AlphaFoldDB" id="A0AAV4M0V0"/>
<dbReference type="Gene3D" id="3.40.50.300">
    <property type="entry name" value="P-loop containing nucleotide triphosphate hydrolases"/>
    <property type="match status" value="1"/>
</dbReference>
<dbReference type="Proteomes" id="UP001497744">
    <property type="component" value="Unassembled WGS sequence"/>
</dbReference>